<dbReference type="InterPro" id="IPR000210">
    <property type="entry name" value="BTB/POZ_dom"/>
</dbReference>
<dbReference type="PROSITE" id="PS50097">
    <property type="entry name" value="BTB"/>
    <property type="match status" value="1"/>
</dbReference>
<feature type="region of interest" description="Disordered" evidence="3">
    <location>
        <begin position="716"/>
        <end position="750"/>
    </location>
</feature>
<dbReference type="PANTHER" id="PTHR24412:SF172">
    <property type="entry name" value="KELCH-LIKE PROTEIN 10"/>
    <property type="match status" value="1"/>
</dbReference>
<feature type="compositionally biased region" description="Polar residues" evidence="3">
    <location>
        <begin position="1132"/>
        <end position="1153"/>
    </location>
</feature>
<dbReference type="InterPro" id="IPR006652">
    <property type="entry name" value="Kelch_1"/>
</dbReference>
<name>A0A5J4NYK8_9TREM</name>
<reference evidence="5 6" key="1">
    <citation type="journal article" date="2019" name="Gigascience">
        <title>Whole-genome sequence of the oriental lung fluke Paragonimus westermani.</title>
        <authorList>
            <person name="Oey H."/>
            <person name="Zakrzewski M."/>
            <person name="Narain K."/>
            <person name="Devi K.R."/>
            <person name="Agatsuma T."/>
            <person name="Nawaratna S."/>
            <person name="Gobert G.N."/>
            <person name="Jones M.K."/>
            <person name="Ragan M.A."/>
            <person name="McManus D.P."/>
            <person name="Krause L."/>
        </authorList>
    </citation>
    <scope>NUCLEOTIDE SEQUENCE [LARGE SCALE GENOMIC DNA]</scope>
    <source>
        <strain evidence="5 6">IND2009</strain>
    </source>
</reference>
<feature type="compositionally biased region" description="Acidic residues" evidence="3">
    <location>
        <begin position="1039"/>
        <end position="1053"/>
    </location>
</feature>
<dbReference type="Gene3D" id="2.120.10.80">
    <property type="entry name" value="Kelch-type beta propeller"/>
    <property type="match status" value="1"/>
</dbReference>
<feature type="region of interest" description="Disordered" evidence="3">
    <location>
        <begin position="597"/>
        <end position="620"/>
    </location>
</feature>
<dbReference type="Pfam" id="PF00651">
    <property type="entry name" value="BTB"/>
    <property type="match status" value="1"/>
</dbReference>
<dbReference type="Pfam" id="PF24681">
    <property type="entry name" value="Kelch_KLHDC2_KLHL20_DRC7"/>
    <property type="match status" value="1"/>
</dbReference>
<feature type="region of interest" description="Disordered" evidence="3">
    <location>
        <begin position="1039"/>
        <end position="1062"/>
    </location>
</feature>
<evidence type="ECO:0000259" key="4">
    <source>
        <dbReference type="PROSITE" id="PS50097"/>
    </source>
</evidence>
<dbReference type="Pfam" id="PF01344">
    <property type="entry name" value="Kelch_1"/>
    <property type="match status" value="1"/>
</dbReference>
<evidence type="ECO:0000313" key="6">
    <source>
        <dbReference type="Proteomes" id="UP000324629"/>
    </source>
</evidence>
<dbReference type="SMART" id="SM00612">
    <property type="entry name" value="Kelch"/>
    <property type="match status" value="6"/>
</dbReference>
<dbReference type="Pfam" id="PF07707">
    <property type="entry name" value="BACK"/>
    <property type="match status" value="1"/>
</dbReference>
<comment type="caution">
    <text evidence="5">The sequence shown here is derived from an EMBL/GenBank/DDBJ whole genome shotgun (WGS) entry which is preliminary data.</text>
</comment>
<organism evidence="5 6">
    <name type="scientific">Paragonimus westermani</name>
    <dbReference type="NCBI Taxonomy" id="34504"/>
    <lineage>
        <taxon>Eukaryota</taxon>
        <taxon>Metazoa</taxon>
        <taxon>Spiralia</taxon>
        <taxon>Lophotrochozoa</taxon>
        <taxon>Platyhelminthes</taxon>
        <taxon>Trematoda</taxon>
        <taxon>Digenea</taxon>
        <taxon>Plagiorchiida</taxon>
        <taxon>Troglotremata</taxon>
        <taxon>Troglotrematidae</taxon>
        <taxon>Paragonimus</taxon>
    </lineage>
</organism>
<evidence type="ECO:0000256" key="2">
    <source>
        <dbReference type="ARBA" id="ARBA00022737"/>
    </source>
</evidence>
<dbReference type="SUPFAM" id="SSF117281">
    <property type="entry name" value="Kelch motif"/>
    <property type="match status" value="2"/>
</dbReference>
<accession>A0A5J4NYK8</accession>
<feature type="compositionally biased region" description="Polar residues" evidence="3">
    <location>
        <begin position="736"/>
        <end position="748"/>
    </location>
</feature>
<dbReference type="SMART" id="SM00225">
    <property type="entry name" value="BTB"/>
    <property type="match status" value="1"/>
</dbReference>
<protein>
    <submittedName>
        <fullName evidence="5">Kelch-like protein 12</fullName>
    </submittedName>
</protein>
<dbReference type="InterPro" id="IPR011333">
    <property type="entry name" value="SKP1/BTB/POZ_sf"/>
</dbReference>
<dbReference type="FunFam" id="3.30.710.10:FF:000001">
    <property type="entry name" value="Kelch-like family member 20"/>
    <property type="match status" value="1"/>
</dbReference>
<dbReference type="Proteomes" id="UP000324629">
    <property type="component" value="Unassembled WGS sequence"/>
</dbReference>
<dbReference type="EMBL" id="QNGE01000373">
    <property type="protein sequence ID" value="KAA3680706.1"/>
    <property type="molecule type" value="Genomic_DNA"/>
</dbReference>
<evidence type="ECO:0000256" key="1">
    <source>
        <dbReference type="ARBA" id="ARBA00022441"/>
    </source>
</evidence>
<keyword evidence="6" id="KW-1185">Reference proteome</keyword>
<feature type="domain" description="BTB" evidence="4">
    <location>
        <begin position="48"/>
        <end position="115"/>
    </location>
</feature>
<sequence length="1352" mass="147916">MDAVEQRNMLGAIGEPVSNNDDSMTRTDAYTMAAFSKMNIFRKHGQLCDVVIKVGGREFLAHRVVLAATSDYFDAMFSNGMAESAQLEVELKSISPDVMDALLDYVYTGQVHVTMENVQDLLPAASLVQMEGVKTACSDFLLAEVDASNVLGIRRFAELHNCKKLEKFARNYAAHNFELVVDFEEFLCLNHEELLDLIVREDLHIDCEESVYKAVMRWVYHQVPERAPYLPTLLLNIRLPVMSVRFLTDVVDKDALIHQSLECRDLVDDAKRFHLRPDLRHEMRERRYRQRDSGDEYLVVIGGFGSDQNPSDSVEMFNPRTLEWNELPDLPISYRYVAACSLDTCVYVIGGFDGRERLNTVCLLDIAHRDEGWRWLTPMHYKRGLSAACTHKGLIYVCGGFDGQSRLRSLEVYHPKIDEWRILEDMTTAREGAGLVVVDDTLYCLGGYDGFHLLNSMEAFDLRCGTWSVCKPMYMRRSGAGCALLGDTVYVCGGYGGAEGRGPLHLDTVEAYNTRLQQWTLVTSMNVPRCYVGACPLGGKIYVAAGYNGSRLLDTVESYDPVENIWWLHDNSRMHHERCDTGMCVVRFLSCAEPPVSVQTSSSPSTSRTPPTISARQVGQVSTQPSTIGVAMVQSPNLLSTGQVMHIRPPIDPTNFRVPTLHVSPHLRGGLASLLQPSATVHRSTSFEMSTTPVSSAVATPHAGLPSTTAAGVIATRGPATRNSLPNTSLRRHPNLPSSRGPASQPSVPLSRFPPGFVPSAREISHRWSSSHQPRSTRQLLAVSGVTQGTINRDISSLRSSGLPVEISSQTDILPSFLPDPLIVREAVSDEFALRSRVDTDNTEVGLQSPPLHYPTDFMTGYRYENNVEPSSDDLLGSVRYNEPGTLLLPLPSFPDSSRSRVSGSLNVDAGAGDEEEEEETTTSRASSSSSPTFATRVYHSAPERGSSPPRHSDLFRSAQQLNLVPQSCTWQHRGIPVLTNDHLTLDEISNSYLSRLHTLQADTADSNRAEPFTEAPATIPIDSLFNCLQLNENSVDDQVPDLFSDDSGEDDNSLLHSPTTPAPLTARLAGLNLEDCVAVAVSSHGTTDQLPPFEVPHLNDDGSRPHAAATVPSQISDSPDFEAASLLTRPGRSSPSVSNSRGHFASGDSSWLPSLDGTGNRHKSKLASAHLATGDPHWSRRSNGEGRRRRPAVHFPDFPSGSSSSRRQKRGPSDLDTTSTRGTISPKPDIVECSNTVLTENPSTSEPVTSSNQVSDGSSSIASDLLSTQPPTELVDNTAGDRSHEPSSSAGHPGSHDEPFRIPAGSVDPDSAVELHSNPESRSDGEGEENQEEDTMTGQRNPAVGQVDDDG</sequence>
<dbReference type="SMART" id="SM00875">
    <property type="entry name" value="BACK"/>
    <property type="match status" value="1"/>
</dbReference>
<dbReference type="PANTHER" id="PTHR24412">
    <property type="entry name" value="KELCH PROTEIN"/>
    <property type="match status" value="1"/>
</dbReference>
<keyword evidence="1" id="KW-0880">Kelch repeat</keyword>
<feature type="compositionally biased region" description="Low complexity" evidence="3">
    <location>
        <begin position="597"/>
        <end position="614"/>
    </location>
</feature>
<feature type="region of interest" description="Disordered" evidence="3">
    <location>
        <begin position="1087"/>
        <end position="1352"/>
    </location>
</feature>
<dbReference type="Gene3D" id="3.30.710.10">
    <property type="entry name" value="Potassium Channel Kv1.1, Chain A"/>
    <property type="match status" value="1"/>
</dbReference>
<proteinExistence type="predicted"/>
<evidence type="ECO:0000313" key="5">
    <source>
        <dbReference type="EMBL" id="KAA3680706.1"/>
    </source>
</evidence>
<feature type="compositionally biased region" description="Acidic residues" evidence="3">
    <location>
        <begin position="912"/>
        <end position="921"/>
    </location>
</feature>
<dbReference type="InterPro" id="IPR011705">
    <property type="entry name" value="BACK"/>
</dbReference>
<dbReference type="FunFam" id="1.25.40.420:FF:000001">
    <property type="entry name" value="Kelch-like family member 12"/>
    <property type="match status" value="1"/>
</dbReference>
<dbReference type="InterPro" id="IPR015915">
    <property type="entry name" value="Kelch-typ_b-propeller"/>
</dbReference>
<feature type="region of interest" description="Disordered" evidence="3">
    <location>
        <begin position="891"/>
        <end position="954"/>
    </location>
</feature>
<feature type="compositionally biased region" description="Polar residues" evidence="3">
    <location>
        <begin position="1234"/>
        <end position="1272"/>
    </location>
</feature>
<feature type="compositionally biased region" description="Acidic residues" evidence="3">
    <location>
        <begin position="1327"/>
        <end position="1336"/>
    </location>
</feature>
<dbReference type="SUPFAM" id="SSF54695">
    <property type="entry name" value="POZ domain"/>
    <property type="match status" value="1"/>
</dbReference>
<gene>
    <name evidence="5" type="ORF">DEA37_0000252</name>
</gene>
<keyword evidence="2" id="KW-0677">Repeat</keyword>
<evidence type="ECO:0000256" key="3">
    <source>
        <dbReference type="SAM" id="MobiDB-lite"/>
    </source>
</evidence>
<dbReference type="Gene3D" id="1.25.40.420">
    <property type="match status" value="1"/>
</dbReference>
<dbReference type="CDD" id="cd18242">
    <property type="entry name" value="BTB_POZ_KLHL12_C3IP1_DKIR"/>
    <property type="match status" value="1"/>
</dbReference>